<feature type="compositionally biased region" description="Low complexity" evidence="2">
    <location>
        <begin position="650"/>
        <end position="665"/>
    </location>
</feature>
<gene>
    <name evidence="4" type="primary">Contig10205.g10899</name>
    <name evidence="4" type="ORF">STYLEM_17218</name>
</gene>
<feature type="compositionally biased region" description="Basic and acidic residues" evidence="2">
    <location>
        <begin position="408"/>
        <end position="417"/>
    </location>
</feature>
<reference evidence="4 5" key="1">
    <citation type="submission" date="2014-06" db="EMBL/GenBank/DDBJ databases">
        <authorList>
            <person name="Swart Estienne"/>
        </authorList>
    </citation>
    <scope>NUCLEOTIDE SEQUENCE [LARGE SCALE GENOMIC DNA]</scope>
    <source>
        <strain evidence="4 5">130c</strain>
    </source>
</reference>
<feature type="compositionally biased region" description="Polar residues" evidence="2">
    <location>
        <begin position="30"/>
        <end position="50"/>
    </location>
</feature>
<protein>
    <submittedName>
        <fullName evidence="4">Rna-binding protein</fullName>
    </submittedName>
</protein>
<dbReference type="Gene3D" id="3.30.70.330">
    <property type="match status" value="1"/>
</dbReference>
<accession>A0A078B4F8</accession>
<dbReference type="CDD" id="cd00590">
    <property type="entry name" value="RRM_SF"/>
    <property type="match status" value="1"/>
</dbReference>
<feature type="compositionally biased region" description="Polar residues" evidence="2">
    <location>
        <begin position="320"/>
        <end position="342"/>
    </location>
</feature>
<keyword evidence="5" id="KW-1185">Reference proteome</keyword>
<feature type="region of interest" description="Disordered" evidence="2">
    <location>
        <begin position="1"/>
        <end position="50"/>
    </location>
</feature>
<dbReference type="Pfam" id="PF00076">
    <property type="entry name" value="RRM_1"/>
    <property type="match status" value="1"/>
</dbReference>
<feature type="region of interest" description="Disordered" evidence="2">
    <location>
        <begin position="546"/>
        <end position="686"/>
    </location>
</feature>
<feature type="region of interest" description="Disordered" evidence="2">
    <location>
        <begin position="404"/>
        <end position="467"/>
    </location>
</feature>
<dbReference type="AlphaFoldDB" id="A0A078B4F8"/>
<dbReference type="OMA" id="YDLRACE"/>
<evidence type="ECO:0000256" key="2">
    <source>
        <dbReference type="SAM" id="MobiDB-lite"/>
    </source>
</evidence>
<dbReference type="InterPro" id="IPR012677">
    <property type="entry name" value="Nucleotide-bd_a/b_plait_sf"/>
</dbReference>
<evidence type="ECO:0000256" key="1">
    <source>
        <dbReference type="PROSITE-ProRule" id="PRU00176"/>
    </source>
</evidence>
<evidence type="ECO:0000313" key="4">
    <source>
        <dbReference type="EMBL" id="CDW88102.1"/>
    </source>
</evidence>
<dbReference type="PANTHER" id="PTHR48034">
    <property type="entry name" value="TRANSFORMER-2 SEX-DETERMINING PROTEIN-RELATED"/>
    <property type="match status" value="1"/>
</dbReference>
<dbReference type="SUPFAM" id="SSF54928">
    <property type="entry name" value="RNA-binding domain, RBD"/>
    <property type="match status" value="1"/>
</dbReference>
<sequence>MLSQENSSVSITNNQQQQQPISQISSQNSFTNYQPQPTPNASAQAERQTASLQVIQTHNQIPFAEFKINDLDTKLQQNLNVIQIESEKPSTQILLINHDKNEFTQPETNPITSSISNCQPSSLQEHKDILPCTVQKTSNITETHQVIEKEKVVAYQDPFITTALQSDGFKDFDSSSNMILNEDQVGRLDNQHKRNSSNEKEPLREKKNSQNIHQRIILVNRDNNRKNSSENKSQNNRNRLSRERKFKSRSRSPLLNNRCLNCNCHIRDRQQRNERDGYNNRQNRDDNYNNNDRKRNQFQNQNYNMNGNNNRSNYNNNNRGDFQQNIRSRSIEGSCSRRNNPSLLDDRYNNNNNYRDMRDGRNRNNGNGNNYGDGLYHNNNRDNQRYQNKNFDNQRDQEKLLHIIVNPNKDKVHDDNNRGGGGYYRNYNSGFNNRRDDDGKQRKDSYSREKDSPQQRHNPENPGNNVYVAGIPRRITEEDLRRVFVKFGPISEIKVIRDPVTKNSKGFAYVLFDRISDAQRAIENLDNAKVFNDWALKVERAKRALPYEPKNDNQNEDSFHEQEDEETDILPKINNNYNRRNNNNHHDNPNHQNRGRGGYQNDNNGEGRIYDNNNHQRQRHQQSRSRSYENRRKNESRGVEGSGYRRDYHNNGGNRNNNNDGNNNHHQQHHNDNRYNRKYNNNHKAF</sequence>
<dbReference type="PROSITE" id="PS50102">
    <property type="entry name" value="RRM"/>
    <property type="match status" value="1"/>
</dbReference>
<feature type="domain" description="RRM" evidence="3">
    <location>
        <begin position="464"/>
        <end position="543"/>
    </location>
</feature>
<feature type="region of interest" description="Disordered" evidence="2">
    <location>
        <begin position="182"/>
        <end position="252"/>
    </location>
</feature>
<evidence type="ECO:0000313" key="5">
    <source>
        <dbReference type="Proteomes" id="UP000039865"/>
    </source>
</evidence>
<feature type="compositionally biased region" description="Low complexity" evidence="2">
    <location>
        <begin position="1"/>
        <end position="29"/>
    </location>
</feature>
<feature type="compositionally biased region" description="Low complexity" evidence="2">
    <location>
        <begin position="363"/>
        <end position="378"/>
    </location>
</feature>
<dbReference type="SMART" id="SM00360">
    <property type="entry name" value="RRM"/>
    <property type="match status" value="1"/>
</dbReference>
<dbReference type="InParanoid" id="A0A078B4F8"/>
<evidence type="ECO:0000259" key="3">
    <source>
        <dbReference type="PROSITE" id="PS50102"/>
    </source>
</evidence>
<dbReference type="OrthoDB" id="639027at2759"/>
<feature type="compositionally biased region" description="Basic and acidic residues" evidence="2">
    <location>
        <begin position="273"/>
        <end position="295"/>
    </location>
</feature>
<feature type="compositionally biased region" description="Basic and acidic residues" evidence="2">
    <location>
        <begin position="626"/>
        <end position="649"/>
    </location>
</feature>
<feature type="compositionally biased region" description="Basic residues" evidence="2">
    <location>
        <begin position="676"/>
        <end position="686"/>
    </location>
</feature>
<dbReference type="Proteomes" id="UP000039865">
    <property type="component" value="Unassembled WGS sequence"/>
</dbReference>
<feature type="compositionally biased region" description="Basic and acidic residues" evidence="2">
    <location>
        <begin position="184"/>
        <end position="208"/>
    </location>
</feature>
<dbReference type="InterPro" id="IPR035979">
    <property type="entry name" value="RBD_domain_sf"/>
</dbReference>
<proteinExistence type="predicted"/>
<feature type="compositionally biased region" description="Basic and acidic residues" evidence="2">
    <location>
        <begin position="549"/>
        <end position="561"/>
    </location>
</feature>
<name>A0A078B4F8_STYLE</name>
<dbReference type="EMBL" id="CCKQ01016221">
    <property type="protein sequence ID" value="CDW88102.1"/>
    <property type="molecule type" value="Genomic_DNA"/>
</dbReference>
<feature type="compositionally biased region" description="Basic and acidic residues" evidence="2">
    <location>
        <begin position="433"/>
        <end position="459"/>
    </location>
</feature>
<dbReference type="InterPro" id="IPR000504">
    <property type="entry name" value="RRM_dom"/>
</dbReference>
<keyword evidence="1" id="KW-0694">RNA-binding</keyword>
<dbReference type="InterPro" id="IPR050441">
    <property type="entry name" value="RBM"/>
</dbReference>
<feature type="region of interest" description="Disordered" evidence="2">
    <location>
        <begin position="273"/>
        <end position="387"/>
    </location>
</feature>
<dbReference type="GO" id="GO:0003723">
    <property type="term" value="F:RNA binding"/>
    <property type="evidence" value="ECO:0007669"/>
    <property type="project" value="UniProtKB-UniRule"/>
</dbReference>
<organism evidence="4 5">
    <name type="scientific">Stylonychia lemnae</name>
    <name type="common">Ciliate</name>
    <dbReference type="NCBI Taxonomy" id="5949"/>
    <lineage>
        <taxon>Eukaryota</taxon>
        <taxon>Sar</taxon>
        <taxon>Alveolata</taxon>
        <taxon>Ciliophora</taxon>
        <taxon>Intramacronucleata</taxon>
        <taxon>Spirotrichea</taxon>
        <taxon>Stichotrichia</taxon>
        <taxon>Sporadotrichida</taxon>
        <taxon>Oxytrichidae</taxon>
        <taxon>Stylonychinae</taxon>
        <taxon>Stylonychia</taxon>
    </lineage>
</organism>
<feature type="compositionally biased region" description="Low complexity" evidence="2">
    <location>
        <begin position="297"/>
        <end position="319"/>
    </location>
</feature>